<evidence type="ECO:0000256" key="2">
    <source>
        <dbReference type="ARBA" id="ARBA00004922"/>
    </source>
</evidence>
<comment type="similarity">
    <text evidence="3 12">Belongs to the glycosyltransferase 22 family.</text>
</comment>
<protein>
    <recommendedName>
        <fullName evidence="12">Mannosyltransferase</fullName>
        <ecNumber evidence="12">2.4.1.-</ecNumber>
    </recommendedName>
</protein>
<keyword evidence="9 12" id="KW-0472">Membrane</keyword>
<dbReference type="Pfam" id="PF03901">
    <property type="entry name" value="Glyco_transf_22"/>
    <property type="match status" value="2"/>
</dbReference>
<comment type="pathway">
    <text evidence="2">Protein modification; protein glycosylation.</text>
</comment>
<evidence type="ECO:0000256" key="11">
    <source>
        <dbReference type="ARBA" id="ARBA00048899"/>
    </source>
</evidence>
<dbReference type="EC" id="2.4.1.-" evidence="12"/>
<comment type="catalytic activity">
    <reaction evidence="11">
        <text>an alpha-D-Man-(1-&gt;2)-alpha-D-Man-(1-&gt;2)-alpha-D-Man-(1-&gt;3)-[alpha-D-Man-(1-&gt;2)-alpha-D-Man-(1-&gt;3)-alpha-D-Man-(1-&gt;6)]-beta-D-Man-(1-&gt;4)-beta-D-GlcNAc-(1-&gt;4)-alpha-D-GlcNAc-diphospho-di-trans,poly-cis-dolichol + a di-trans,poly-cis-dolichyl beta-D-mannosyl phosphate = an alpha-D-Man-(1-&gt;2)-alpha-D-Man-(1-&gt;2)-alpha-D-Man-(1-&gt;3)-[alpha-D-Man-(1-&gt;2)-alpha-D-Man-(1-&gt;3)-[alpha-D-Man-(1-&gt;6)]-alpha-D-Man-(1-&gt;6)]-beta-D-Man-(1-&gt;4)-beta-D-GlcNAc-(1-&gt;4)-alpha-D-GlcNAc-diphospho-di-trans,poly-cis-dolichol + a di-trans,poly-cis-dolichyl phosphate + H(+)</text>
        <dbReference type="Rhea" id="RHEA:29535"/>
        <dbReference type="Rhea" id="RHEA-COMP:19498"/>
        <dbReference type="Rhea" id="RHEA-COMP:19501"/>
        <dbReference type="Rhea" id="RHEA-COMP:19518"/>
        <dbReference type="Rhea" id="RHEA-COMP:19519"/>
        <dbReference type="ChEBI" id="CHEBI:15378"/>
        <dbReference type="ChEBI" id="CHEBI:57683"/>
        <dbReference type="ChEBI" id="CHEBI:58211"/>
        <dbReference type="ChEBI" id="CHEBI:132517"/>
        <dbReference type="ChEBI" id="CHEBI:132519"/>
        <dbReference type="EC" id="2.4.1.260"/>
    </reaction>
    <physiologicalReaction direction="left-to-right" evidence="11">
        <dbReference type="Rhea" id="RHEA:29536"/>
    </physiologicalReaction>
</comment>
<feature type="transmembrane region" description="Helical" evidence="12">
    <location>
        <begin position="292"/>
        <end position="309"/>
    </location>
</feature>
<dbReference type="AlphaFoldDB" id="A0AAV5CVW7"/>
<keyword evidence="5" id="KW-0808">Transferase</keyword>
<evidence type="ECO:0000256" key="3">
    <source>
        <dbReference type="ARBA" id="ARBA00007063"/>
    </source>
</evidence>
<dbReference type="GO" id="GO:0005789">
    <property type="term" value="C:endoplasmic reticulum membrane"/>
    <property type="evidence" value="ECO:0007669"/>
    <property type="project" value="UniProtKB-SubCell"/>
</dbReference>
<feature type="transmembrane region" description="Helical" evidence="12">
    <location>
        <begin position="121"/>
        <end position="143"/>
    </location>
</feature>
<evidence type="ECO:0000256" key="9">
    <source>
        <dbReference type="ARBA" id="ARBA00023136"/>
    </source>
</evidence>
<dbReference type="Proteomes" id="UP001054889">
    <property type="component" value="Unassembled WGS sequence"/>
</dbReference>
<keyword evidence="8 12" id="KW-1133">Transmembrane helix</keyword>
<feature type="transmembrane region" description="Helical" evidence="12">
    <location>
        <begin position="315"/>
        <end position="333"/>
    </location>
</feature>
<dbReference type="EMBL" id="BQKI01000009">
    <property type="protein sequence ID" value="GJN02175.1"/>
    <property type="molecule type" value="Genomic_DNA"/>
</dbReference>
<comment type="function">
    <text evidence="10">Mannosyltransferase that operates in the biosynthetic pathway of dolichol-linked oligosaccharides, the glycan precursors employed in protein asparagine (N)-glycosylation. The assembly of dolichol-linked oligosaccharides begins on the cytosolic side of the endoplasmic reticulum membrane and finishes in its lumen. The sequential addition of sugars to dolichol pyrophosphate produces dolichol-linked oligosaccharides containing fourteen sugars, including two GlcNAcs, nine mannoses and three glucoses. Once assembled, the oligosaccharide is transferred from the lipid to nascent proteins by oligosaccharyltransferases. In the lumen of the endoplasmic reticulum, adds the eighth mannose residue in an alpha-1,6 linkage onto Man(7)GlcNAc(2)-PP-dolichol to produce Man(8)GlcNAc(2)-PP-dolichol.</text>
</comment>
<evidence type="ECO:0000256" key="4">
    <source>
        <dbReference type="ARBA" id="ARBA00022676"/>
    </source>
</evidence>
<accession>A0AAV5CVW7</accession>
<name>A0AAV5CVW7_ELECO</name>
<evidence type="ECO:0000313" key="14">
    <source>
        <dbReference type="Proteomes" id="UP001054889"/>
    </source>
</evidence>
<organism evidence="13 14">
    <name type="scientific">Eleusine coracana subsp. coracana</name>
    <dbReference type="NCBI Taxonomy" id="191504"/>
    <lineage>
        <taxon>Eukaryota</taxon>
        <taxon>Viridiplantae</taxon>
        <taxon>Streptophyta</taxon>
        <taxon>Embryophyta</taxon>
        <taxon>Tracheophyta</taxon>
        <taxon>Spermatophyta</taxon>
        <taxon>Magnoliopsida</taxon>
        <taxon>Liliopsida</taxon>
        <taxon>Poales</taxon>
        <taxon>Poaceae</taxon>
        <taxon>PACMAD clade</taxon>
        <taxon>Chloridoideae</taxon>
        <taxon>Cynodonteae</taxon>
        <taxon>Eleusininae</taxon>
        <taxon>Eleusine</taxon>
    </lineage>
</organism>
<feature type="transmembrane region" description="Helical" evidence="12">
    <location>
        <begin position="345"/>
        <end position="364"/>
    </location>
</feature>
<reference evidence="13" key="1">
    <citation type="journal article" date="2018" name="DNA Res.">
        <title>Multiple hybrid de novo genome assembly of finger millet, an orphan allotetraploid crop.</title>
        <authorList>
            <person name="Hatakeyama M."/>
            <person name="Aluri S."/>
            <person name="Balachadran M.T."/>
            <person name="Sivarajan S.R."/>
            <person name="Patrignani A."/>
            <person name="Gruter S."/>
            <person name="Poveda L."/>
            <person name="Shimizu-Inatsugi R."/>
            <person name="Baeten J."/>
            <person name="Francoijs K.J."/>
            <person name="Nataraja K.N."/>
            <person name="Reddy Y.A.N."/>
            <person name="Phadnis S."/>
            <person name="Ravikumar R.L."/>
            <person name="Schlapbach R."/>
            <person name="Sreeman S.M."/>
            <person name="Shimizu K.K."/>
        </authorList>
    </citation>
    <scope>NUCLEOTIDE SEQUENCE</scope>
</reference>
<feature type="transmembrane region" description="Helical" evidence="12">
    <location>
        <begin position="190"/>
        <end position="206"/>
    </location>
</feature>
<keyword evidence="4 12" id="KW-0328">Glycosyltransferase</keyword>
<evidence type="ECO:0000256" key="12">
    <source>
        <dbReference type="RuleBase" id="RU363075"/>
    </source>
</evidence>
<keyword evidence="6 12" id="KW-0812">Transmembrane</keyword>
<evidence type="ECO:0000256" key="1">
    <source>
        <dbReference type="ARBA" id="ARBA00004477"/>
    </source>
</evidence>
<dbReference type="InterPro" id="IPR005599">
    <property type="entry name" value="GPI_mannosylTrfase"/>
</dbReference>
<feature type="transmembrane region" description="Helical" evidence="12">
    <location>
        <begin position="218"/>
        <end position="242"/>
    </location>
</feature>
<reference evidence="13" key="2">
    <citation type="submission" date="2021-12" db="EMBL/GenBank/DDBJ databases">
        <title>Resequencing data analysis of finger millet.</title>
        <authorList>
            <person name="Hatakeyama M."/>
            <person name="Aluri S."/>
            <person name="Balachadran M.T."/>
            <person name="Sivarajan S.R."/>
            <person name="Poveda L."/>
            <person name="Shimizu-Inatsugi R."/>
            <person name="Schlapbach R."/>
            <person name="Sreeman S.M."/>
            <person name="Shimizu K.K."/>
        </authorList>
    </citation>
    <scope>NUCLEOTIDE SEQUENCE</scope>
</reference>
<comment type="caution">
    <text evidence="13">The sequence shown here is derived from an EMBL/GenBank/DDBJ whole genome shotgun (WGS) entry which is preliminary data.</text>
</comment>
<proteinExistence type="inferred from homology"/>
<evidence type="ECO:0000256" key="5">
    <source>
        <dbReference type="ARBA" id="ARBA00022679"/>
    </source>
</evidence>
<keyword evidence="14" id="KW-1185">Reference proteome</keyword>
<gene>
    <name evidence="13" type="primary">ga19499</name>
    <name evidence="13" type="ORF">PR202_ga19499</name>
</gene>
<evidence type="ECO:0000256" key="10">
    <source>
        <dbReference type="ARBA" id="ARBA00044721"/>
    </source>
</evidence>
<evidence type="ECO:0000313" key="13">
    <source>
        <dbReference type="EMBL" id="GJN02175.1"/>
    </source>
</evidence>
<dbReference type="GO" id="GO:0052917">
    <property type="term" value="F:dol-P-Man:Man(7)GlcNAc(2)-PP-Dol alpha-1,6-mannosyltransferase activity"/>
    <property type="evidence" value="ECO:0007669"/>
    <property type="project" value="UniProtKB-EC"/>
</dbReference>
<evidence type="ECO:0000256" key="7">
    <source>
        <dbReference type="ARBA" id="ARBA00022824"/>
    </source>
</evidence>
<dbReference type="PANTHER" id="PTHR22760">
    <property type="entry name" value="GLYCOSYLTRANSFERASE"/>
    <property type="match status" value="1"/>
</dbReference>
<feature type="transmembrane region" description="Helical" evidence="12">
    <location>
        <begin position="12"/>
        <end position="31"/>
    </location>
</feature>
<feature type="transmembrane region" description="Helical" evidence="12">
    <location>
        <begin position="254"/>
        <end position="272"/>
    </location>
</feature>
<dbReference type="PANTHER" id="PTHR22760:SF1">
    <property type="entry name" value="DOL-P-MAN:MAN(7)GLCNAC(2)-PP-DOL ALPHA-1,6-MANNOSYLTRANSFERASE"/>
    <property type="match status" value="1"/>
</dbReference>
<sequence>MPRDKTAAAGGGWLAGWGWDLLLGSIVAFYAVMAPYTKVEESFNVQVLVSALSLIALRTALASGPSTLAASMKCSVFWIGCAMHDILYHTYHIEKYDHLEFPGVVPRTFIGKIHFWETDGFPIAFVVRILLGCISLMSLRFLRIQVPLTLPRTLDAVNQVRKKFGNQAETFFVLLTAIQFHLLFYSSRPLPNIFALALVNLAYSFWFKGSYLCTLQALIVAAVIFRCDMILLLGTIGLVLLVSRSVSLLEAVKYGVSSALICIALPRSMLVAYPLCMVRRRFKVGTFLDRRIVPYTLPVFLFVVLYSKLPHKELRFIIGSIPMFNVSASLAASRIYNNRKKAGWNLLYILMLGAFLVSLGYSAVTFMASYNNYPGGYALKALHAADSSVKEKIVHIDAFTAMSGVSRFCENGYPWRYSKEEEITIEEFQKRNFTYLLNEHRSISGYKCLFAVDGFSGAKLQPRLTISFFACTFATGERTQGVCTWEYTRRRCSFTELAWLSLRIQISVPGSLTANSEDVQSVSAICAISWVLALQCHL</sequence>
<keyword evidence="7 12" id="KW-0256">Endoplasmic reticulum</keyword>
<feature type="transmembrane region" description="Helical" evidence="12">
    <location>
        <begin position="164"/>
        <end position="184"/>
    </location>
</feature>
<evidence type="ECO:0000256" key="8">
    <source>
        <dbReference type="ARBA" id="ARBA00022989"/>
    </source>
</evidence>
<dbReference type="GO" id="GO:0006487">
    <property type="term" value="P:protein N-linked glycosylation"/>
    <property type="evidence" value="ECO:0007669"/>
    <property type="project" value="TreeGrafter"/>
</dbReference>
<comment type="subcellular location">
    <subcellularLocation>
        <location evidence="1 12">Endoplasmic reticulum membrane</location>
        <topology evidence="1 12">Multi-pass membrane protein</topology>
    </subcellularLocation>
</comment>
<evidence type="ECO:0000256" key="6">
    <source>
        <dbReference type="ARBA" id="ARBA00022692"/>
    </source>
</evidence>